<dbReference type="PANTHER" id="PTHR38439:SF3">
    <property type="entry name" value="COPPER-RESISTANT CUPROPROTEIN COPI"/>
    <property type="match status" value="1"/>
</dbReference>
<dbReference type="Proteomes" id="UP000276985">
    <property type="component" value="Unassembled WGS sequence"/>
</dbReference>
<evidence type="ECO:0000313" key="6">
    <source>
        <dbReference type="Proteomes" id="UP000276985"/>
    </source>
</evidence>
<keyword evidence="1" id="KW-0479">Metal-binding</keyword>
<dbReference type="PANTHER" id="PTHR38439">
    <property type="entry name" value="AURACYANIN-B"/>
    <property type="match status" value="1"/>
</dbReference>
<evidence type="ECO:0000259" key="3">
    <source>
        <dbReference type="Pfam" id="PF00127"/>
    </source>
</evidence>
<dbReference type="InterPro" id="IPR008972">
    <property type="entry name" value="Cupredoxin"/>
</dbReference>
<dbReference type="RefSeq" id="WP_023442997.1">
    <property type="nucleotide sequence ID" value="NZ_LFXS01000014.1"/>
</dbReference>
<evidence type="ECO:0000256" key="2">
    <source>
        <dbReference type="ARBA" id="ARBA00023008"/>
    </source>
</evidence>
<dbReference type="Gene3D" id="2.60.40.420">
    <property type="entry name" value="Cupredoxins - blue copper proteins"/>
    <property type="match status" value="1"/>
</dbReference>
<gene>
    <name evidence="5" type="ORF">DY940_24760</name>
</gene>
<feature type="domain" description="EfeO-type cupredoxin-like" evidence="4">
    <location>
        <begin position="55"/>
        <end position="112"/>
    </location>
</feature>
<protein>
    <submittedName>
        <fullName evidence="5">Copper-binding protein</fullName>
    </submittedName>
</protein>
<proteinExistence type="predicted"/>
<evidence type="ECO:0000256" key="1">
    <source>
        <dbReference type="ARBA" id="ARBA00022723"/>
    </source>
</evidence>
<dbReference type="GO" id="GO:0046872">
    <property type="term" value="F:metal ion binding"/>
    <property type="evidence" value="ECO:0007669"/>
    <property type="project" value="UniProtKB-KW"/>
</dbReference>
<dbReference type="Pfam" id="PF00127">
    <property type="entry name" value="Copper-bind"/>
    <property type="match status" value="1"/>
</dbReference>
<dbReference type="EMBL" id="RXTL01000032">
    <property type="protein sequence ID" value="RTS42177.1"/>
    <property type="molecule type" value="Genomic_DNA"/>
</dbReference>
<evidence type="ECO:0000313" key="5">
    <source>
        <dbReference type="EMBL" id="RTS42177.1"/>
    </source>
</evidence>
<dbReference type="Pfam" id="PF13473">
    <property type="entry name" value="Cupredoxin_1"/>
    <property type="match status" value="1"/>
</dbReference>
<dbReference type="InterPro" id="IPR050845">
    <property type="entry name" value="Cu-binding_ET"/>
</dbReference>
<comment type="caution">
    <text evidence="5">The sequence shown here is derived from an EMBL/GenBank/DDBJ whole genome shotgun (WGS) entry which is preliminary data.</text>
</comment>
<sequence length="206" mass="22520">MLPTASRQAQRHRIGDINPMEIPRMFPRRLLPASLIVLGVLFGASAQASPAHGQAFGQPAQAAQASRSIEVVLGDMYFKPRTIEVKPGETVRFVLKNEGKLLHEFNLGDATMHAEHQKEMLKMQQSGMLTPTGLAAMDHSQMGHEMAGMDHGQAAMKHDDPNSVLVEPGKSAELTWTFTRATRLEFACNIPGHYQAGMVGQLSVQP</sequence>
<accession>A0ABD7JY15</accession>
<dbReference type="CDD" id="cd04211">
    <property type="entry name" value="Cupredoxin_like_2"/>
    <property type="match status" value="1"/>
</dbReference>
<dbReference type="InterPro" id="IPR000923">
    <property type="entry name" value="BlueCu_1"/>
</dbReference>
<organism evidence="5 6">
    <name type="scientific">Pseudomonas aeruginosa</name>
    <dbReference type="NCBI Taxonomy" id="287"/>
    <lineage>
        <taxon>Bacteria</taxon>
        <taxon>Pseudomonadati</taxon>
        <taxon>Pseudomonadota</taxon>
        <taxon>Gammaproteobacteria</taxon>
        <taxon>Pseudomonadales</taxon>
        <taxon>Pseudomonadaceae</taxon>
        <taxon>Pseudomonas</taxon>
    </lineage>
</organism>
<name>A0ABD7JY15_PSEAI</name>
<dbReference type="SUPFAM" id="SSF49503">
    <property type="entry name" value="Cupredoxins"/>
    <property type="match status" value="1"/>
</dbReference>
<dbReference type="InterPro" id="IPR028096">
    <property type="entry name" value="EfeO_Cupredoxin"/>
</dbReference>
<evidence type="ECO:0000259" key="4">
    <source>
        <dbReference type="Pfam" id="PF13473"/>
    </source>
</evidence>
<reference evidence="5 6" key="1">
    <citation type="submission" date="2018-12" db="EMBL/GenBank/DDBJ databases">
        <title>Pseudomonas aeruginosa Diversity Panel.</title>
        <authorList>
            <person name="Snesrud E."/>
            <person name="Mcgann P."/>
        </authorList>
    </citation>
    <scope>NUCLEOTIDE SEQUENCE [LARGE SCALE GENOMIC DNA]</scope>
    <source>
        <strain evidence="5 6">MRSN6241</strain>
    </source>
</reference>
<keyword evidence="2" id="KW-0186">Copper</keyword>
<dbReference type="AlphaFoldDB" id="A0ABD7JY15"/>
<feature type="domain" description="Blue (type 1) copper" evidence="3">
    <location>
        <begin position="147"/>
        <end position="205"/>
    </location>
</feature>